<feature type="non-terminal residue" evidence="1">
    <location>
        <position position="229"/>
    </location>
</feature>
<evidence type="ECO:0000313" key="2">
    <source>
        <dbReference type="Proteomes" id="UP001159405"/>
    </source>
</evidence>
<name>A0ABN8R8M9_9CNID</name>
<evidence type="ECO:0000313" key="1">
    <source>
        <dbReference type="EMBL" id="CAH3174646.1"/>
    </source>
</evidence>
<reference evidence="1 2" key="1">
    <citation type="submission" date="2022-05" db="EMBL/GenBank/DDBJ databases">
        <authorList>
            <consortium name="Genoscope - CEA"/>
            <person name="William W."/>
        </authorList>
    </citation>
    <scope>NUCLEOTIDE SEQUENCE [LARGE SCALE GENOMIC DNA]</scope>
</reference>
<keyword evidence="2" id="KW-1185">Reference proteome</keyword>
<dbReference type="EMBL" id="CALNXK010000192">
    <property type="protein sequence ID" value="CAH3174646.1"/>
    <property type="molecule type" value="Genomic_DNA"/>
</dbReference>
<gene>
    <name evidence="1" type="ORF">PLOB_00015336</name>
</gene>
<comment type="caution">
    <text evidence="1">The sequence shown here is derived from an EMBL/GenBank/DDBJ whole genome shotgun (WGS) entry which is preliminary data.</text>
</comment>
<accession>A0ABN8R8M9</accession>
<sequence length="229" mass="25967">MKSKMCKFVVKDLGLGDDPYNQNIPESVNGLLKDWNNFKPQEMDKLIFALYDLVQSFNGEEELAWFGLSEKWDVRKEFQHLRPKPFSSLLPEERQTEMSMVRRIRPDAVACKKCRLFKFESKLLAAQSGATNVKVRVTGLTVKADALIANRRFREGFQDGSFFVDSGVAVPHKVDPTKIIIRKKDRPEDPPITSTLVVKRIAGGIRKCAGCSKEINSIVIGFNQDEDSQ</sequence>
<protein>
    <submittedName>
        <fullName evidence="1">Uncharacterized protein</fullName>
    </submittedName>
</protein>
<proteinExistence type="predicted"/>
<dbReference type="Proteomes" id="UP001159405">
    <property type="component" value="Unassembled WGS sequence"/>
</dbReference>
<organism evidence="1 2">
    <name type="scientific">Porites lobata</name>
    <dbReference type="NCBI Taxonomy" id="104759"/>
    <lineage>
        <taxon>Eukaryota</taxon>
        <taxon>Metazoa</taxon>
        <taxon>Cnidaria</taxon>
        <taxon>Anthozoa</taxon>
        <taxon>Hexacorallia</taxon>
        <taxon>Scleractinia</taxon>
        <taxon>Fungiina</taxon>
        <taxon>Poritidae</taxon>
        <taxon>Porites</taxon>
    </lineage>
</organism>